<comment type="caution">
    <text evidence="2">The sequence shown here is derived from an EMBL/GenBank/DDBJ whole genome shotgun (WGS) entry which is preliminary data.</text>
</comment>
<dbReference type="EMBL" id="PDZR01000015">
    <property type="protein sequence ID" value="PNG25458.1"/>
    <property type="molecule type" value="Genomic_DNA"/>
</dbReference>
<gene>
    <name evidence="2" type="ORF">CR492_13115</name>
</gene>
<feature type="region of interest" description="Disordered" evidence="1">
    <location>
        <begin position="37"/>
        <end position="81"/>
    </location>
</feature>
<reference evidence="2 3" key="1">
    <citation type="submission" date="2017-10" db="EMBL/GenBank/DDBJ databases">
        <title>Genome announcement of Methylocella silvestris TVC from permafrost.</title>
        <authorList>
            <person name="Wang J."/>
            <person name="Geng K."/>
            <person name="Ul-Haque F."/>
            <person name="Crombie A.T."/>
            <person name="Street L.E."/>
            <person name="Wookey P.A."/>
            <person name="Murrell J.C."/>
            <person name="Pratscher J."/>
        </authorList>
    </citation>
    <scope>NUCLEOTIDE SEQUENCE [LARGE SCALE GENOMIC DNA]</scope>
    <source>
        <strain evidence="2 3">TVC</strain>
    </source>
</reference>
<dbReference type="AlphaFoldDB" id="A0A2J7TFB9"/>
<evidence type="ECO:0000313" key="3">
    <source>
        <dbReference type="Proteomes" id="UP000236286"/>
    </source>
</evidence>
<sequence length="81" mass="8641">MQQPVSPNSVGGAWRIPRAAARVRASTDRARRRLVKMRPARTRGGAAKACPIPDASEALGPRSSRMIRPRARLAGSAAACH</sequence>
<proteinExistence type="predicted"/>
<name>A0A2J7TFB9_METSI</name>
<organism evidence="2 3">
    <name type="scientific">Methylocella silvestris</name>
    <dbReference type="NCBI Taxonomy" id="199596"/>
    <lineage>
        <taxon>Bacteria</taxon>
        <taxon>Pseudomonadati</taxon>
        <taxon>Pseudomonadota</taxon>
        <taxon>Alphaproteobacteria</taxon>
        <taxon>Hyphomicrobiales</taxon>
        <taxon>Beijerinckiaceae</taxon>
        <taxon>Methylocella</taxon>
    </lineage>
</organism>
<evidence type="ECO:0000313" key="2">
    <source>
        <dbReference type="EMBL" id="PNG25458.1"/>
    </source>
</evidence>
<accession>A0A2J7TFB9</accession>
<evidence type="ECO:0000256" key="1">
    <source>
        <dbReference type="SAM" id="MobiDB-lite"/>
    </source>
</evidence>
<protein>
    <submittedName>
        <fullName evidence="2">Uncharacterized protein</fullName>
    </submittedName>
</protein>
<dbReference type="Proteomes" id="UP000236286">
    <property type="component" value="Unassembled WGS sequence"/>
</dbReference>